<name>A0A0G0RR44_9BACT</name>
<dbReference type="AlphaFoldDB" id="A0A0G0RR44"/>
<organism evidence="1 2">
    <name type="scientific">Candidatus Curtissbacteria bacterium GW2011_GWA1_40_24</name>
    <dbReference type="NCBI Taxonomy" id="1618406"/>
    <lineage>
        <taxon>Bacteria</taxon>
        <taxon>Candidatus Curtissiibacteriota</taxon>
    </lineage>
</organism>
<accession>A0A0G0RR44</accession>
<proteinExistence type="predicted"/>
<protein>
    <submittedName>
        <fullName evidence="1">Uncharacterized protein</fullName>
    </submittedName>
</protein>
<sequence>MKLLKGLFSRGGEASEPFKVFMGSQTLVFNSFCFGTFNFRDFDDIRPVNRCRPFHLYAVLRNFAL</sequence>
<gene>
    <name evidence="1" type="ORF">UT92_C0009G0005</name>
</gene>
<dbReference type="Proteomes" id="UP000034489">
    <property type="component" value="Unassembled WGS sequence"/>
</dbReference>
<reference evidence="1 2" key="1">
    <citation type="journal article" date="2015" name="Nature">
        <title>rRNA introns, odd ribosomes, and small enigmatic genomes across a large radiation of phyla.</title>
        <authorList>
            <person name="Brown C.T."/>
            <person name="Hug L.A."/>
            <person name="Thomas B.C."/>
            <person name="Sharon I."/>
            <person name="Castelle C.J."/>
            <person name="Singh A."/>
            <person name="Wilkins M.J."/>
            <person name="Williams K.H."/>
            <person name="Banfield J.F."/>
        </authorList>
    </citation>
    <scope>NUCLEOTIDE SEQUENCE [LARGE SCALE GENOMIC DNA]</scope>
</reference>
<dbReference type="EMBL" id="LBYQ01000009">
    <property type="protein sequence ID" value="KKR54998.1"/>
    <property type="molecule type" value="Genomic_DNA"/>
</dbReference>
<evidence type="ECO:0000313" key="2">
    <source>
        <dbReference type="Proteomes" id="UP000034489"/>
    </source>
</evidence>
<comment type="caution">
    <text evidence="1">The sequence shown here is derived from an EMBL/GenBank/DDBJ whole genome shotgun (WGS) entry which is preliminary data.</text>
</comment>
<evidence type="ECO:0000313" key="1">
    <source>
        <dbReference type="EMBL" id="KKR54998.1"/>
    </source>
</evidence>